<protein>
    <submittedName>
        <fullName evidence="2">Uncharacterized protein</fullName>
    </submittedName>
</protein>
<feature type="region of interest" description="Disordered" evidence="1">
    <location>
        <begin position="231"/>
        <end position="314"/>
    </location>
</feature>
<feature type="region of interest" description="Disordered" evidence="1">
    <location>
        <begin position="609"/>
        <end position="637"/>
    </location>
</feature>
<keyword evidence="3" id="KW-1185">Reference proteome</keyword>
<dbReference type="AlphaFoldDB" id="A0AAN9UP64"/>
<feature type="compositionally biased region" description="Polar residues" evidence="1">
    <location>
        <begin position="130"/>
        <end position="144"/>
    </location>
</feature>
<gene>
    <name evidence="2" type="ORF">SLS53_000395</name>
</gene>
<name>A0AAN9UP64_9PEZI</name>
<proteinExistence type="predicted"/>
<feature type="compositionally biased region" description="Low complexity" evidence="1">
    <location>
        <begin position="50"/>
        <end position="66"/>
    </location>
</feature>
<evidence type="ECO:0000313" key="3">
    <source>
        <dbReference type="Proteomes" id="UP001320245"/>
    </source>
</evidence>
<evidence type="ECO:0000313" key="2">
    <source>
        <dbReference type="EMBL" id="KAK7749815.1"/>
    </source>
</evidence>
<feature type="region of interest" description="Disordered" evidence="1">
    <location>
        <begin position="1"/>
        <end position="144"/>
    </location>
</feature>
<dbReference type="Proteomes" id="UP001320245">
    <property type="component" value="Unassembled WGS sequence"/>
</dbReference>
<feature type="compositionally biased region" description="Low complexity" evidence="1">
    <location>
        <begin position="97"/>
        <end position="121"/>
    </location>
</feature>
<feature type="compositionally biased region" description="Acidic residues" evidence="1">
    <location>
        <begin position="625"/>
        <end position="636"/>
    </location>
</feature>
<feature type="compositionally biased region" description="Basic and acidic residues" evidence="1">
    <location>
        <begin position="8"/>
        <end position="17"/>
    </location>
</feature>
<organism evidence="2 3">
    <name type="scientific">Cytospora paraplurivora</name>
    <dbReference type="NCBI Taxonomy" id="2898453"/>
    <lineage>
        <taxon>Eukaryota</taxon>
        <taxon>Fungi</taxon>
        <taxon>Dikarya</taxon>
        <taxon>Ascomycota</taxon>
        <taxon>Pezizomycotina</taxon>
        <taxon>Sordariomycetes</taxon>
        <taxon>Sordariomycetidae</taxon>
        <taxon>Diaporthales</taxon>
        <taxon>Cytosporaceae</taxon>
        <taxon>Cytospora</taxon>
    </lineage>
</organism>
<reference evidence="2 3" key="1">
    <citation type="journal article" date="2023" name="PLoS ONE">
        <title>Cytospora paraplurivora sp. nov. isolated from orchards with fruit tree decline syndrome in Ontario, Canada.</title>
        <authorList>
            <person name="Ilyukhin E."/>
            <person name="Nguyen H.D.T."/>
            <person name="Castle A.J."/>
            <person name="Ellouze W."/>
        </authorList>
    </citation>
    <scope>NUCLEOTIDE SEQUENCE [LARGE SCALE GENOMIC DNA]</scope>
    <source>
        <strain evidence="2 3">FDS-564</strain>
    </source>
</reference>
<dbReference type="EMBL" id="JAJSPL020000001">
    <property type="protein sequence ID" value="KAK7749815.1"/>
    <property type="molecule type" value="Genomic_DNA"/>
</dbReference>
<accession>A0AAN9UP64</accession>
<evidence type="ECO:0000256" key="1">
    <source>
        <dbReference type="SAM" id="MobiDB-lite"/>
    </source>
</evidence>
<feature type="compositionally biased region" description="Basic and acidic residues" evidence="1">
    <location>
        <begin position="25"/>
        <end position="47"/>
    </location>
</feature>
<comment type="caution">
    <text evidence="2">The sequence shown here is derived from an EMBL/GenBank/DDBJ whole genome shotgun (WGS) entry which is preliminary data.</text>
</comment>
<sequence>MFDVDWSDPNRESVGDRRARKTKEKVKEKEREGSCEDNIEHDRKSNDQRSSQTSGSYGSVRSSMSSIEKQFGLFGGKHKRKEHKSVNTSRLTKAKSTKTTSTKTLSSKTQSTASSSLRSPTVAVQKEGQEQGNGQPSHETTASETYSGAQLYSANHLIGFSGAVFDEWDEDTPGGFLLGCGMANPKPGTKTSLVHDLGDGASSITKSIEITSRPRAKTDVDYLISETSIATSYHEGKPKDPAPTKPSLLKPHPQVTETSQHLPTVPESPSPGPDGPGPLAPLVSESPPSANRDFSKARSRHRPKPRLSAPPIVPASQRHIGNTCLWKAPDDWEYKPTETAVSPIEGPETVVPTGAGEENSLALDLASMQREAKRMLQASPRAILLRLKGTWGGYDLDTSCRDDPTGMCDPAPAALESALTYKEMEMEKKRWMLCALRHMEAVTDPNGVLSQLKVKPRVQRILSLFDSQGLPIYHLSPDPLSRKQFPNVHPMQCPLVSASSIATLPKEAYSTVNCLSLASIVPSSEIPPLLSRIHGVLGRGGALSMAVLDPLPKPHSAGPALRQWLDENLVFNLEQQFRCTNPSRNFPVWLQDARLRARGSIITTTRFQAVAPPQSRGGRGRSSGEGEEEEEEEEASEVAARMELRTVVGRMLWQDIWGPFVTADRWWWDVPEIVDECLGLATHWEYSTIVACKEFDD</sequence>
<feature type="compositionally biased region" description="Pro residues" evidence="1">
    <location>
        <begin position="266"/>
        <end position="279"/>
    </location>
</feature>